<reference evidence="2" key="1">
    <citation type="submission" date="2020-10" db="EMBL/GenBank/DDBJ databases">
        <title>High-Quality Genome Resource of Clonostachys rosea strain S41 by Oxford Nanopore Long-Read Sequencing.</title>
        <authorList>
            <person name="Wang H."/>
        </authorList>
    </citation>
    <scope>NUCLEOTIDE SEQUENCE</scope>
    <source>
        <strain evidence="2">S41</strain>
    </source>
</reference>
<accession>A0A8H7TU88</accession>
<dbReference type="EMBL" id="JADCTT010000002">
    <property type="protein sequence ID" value="KAF9756660.1"/>
    <property type="molecule type" value="Genomic_DNA"/>
</dbReference>
<protein>
    <submittedName>
        <fullName evidence="2">Uncharacterized protein</fullName>
    </submittedName>
</protein>
<name>A0A8H7TU88_BIOOC</name>
<feature type="compositionally biased region" description="Polar residues" evidence="1">
    <location>
        <begin position="48"/>
        <end position="62"/>
    </location>
</feature>
<gene>
    <name evidence="2" type="ORF">IM811_007604</name>
</gene>
<evidence type="ECO:0000313" key="3">
    <source>
        <dbReference type="Proteomes" id="UP000616885"/>
    </source>
</evidence>
<dbReference type="Proteomes" id="UP000616885">
    <property type="component" value="Unassembled WGS sequence"/>
</dbReference>
<comment type="caution">
    <text evidence="2">The sequence shown here is derived from an EMBL/GenBank/DDBJ whole genome shotgun (WGS) entry which is preliminary data.</text>
</comment>
<evidence type="ECO:0000313" key="2">
    <source>
        <dbReference type="EMBL" id="KAF9756660.1"/>
    </source>
</evidence>
<proteinExistence type="predicted"/>
<organism evidence="2 3">
    <name type="scientific">Bionectria ochroleuca</name>
    <name type="common">Gliocladium roseum</name>
    <dbReference type="NCBI Taxonomy" id="29856"/>
    <lineage>
        <taxon>Eukaryota</taxon>
        <taxon>Fungi</taxon>
        <taxon>Dikarya</taxon>
        <taxon>Ascomycota</taxon>
        <taxon>Pezizomycotina</taxon>
        <taxon>Sordariomycetes</taxon>
        <taxon>Hypocreomycetidae</taxon>
        <taxon>Hypocreales</taxon>
        <taxon>Bionectriaceae</taxon>
        <taxon>Clonostachys</taxon>
    </lineage>
</organism>
<evidence type="ECO:0000256" key="1">
    <source>
        <dbReference type="SAM" id="MobiDB-lite"/>
    </source>
</evidence>
<dbReference type="AlphaFoldDB" id="A0A8H7TU88"/>
<sequence length="1056" mass="121706">MLQSAIWKLGRRQRLLLPLARPLQSQVRTYSASASPAKRSADQEEITTRNLDSWPLASSTASEGKPIALRPEGSPSKNRNTLRHSREKTGHCLGEVLDKNINPPSSGSIADSGRDAFAAKFAGAHSEKSIGDAIQPEHTEDDCTDTIIRKSPFLSDDINTENAETSTWLESTLHQRRRELKSKLSKSWANRGPETLWHKVLHPGKDQSMWWERVASLRSFRLQVVVLQMSIRRTILTSRQDKRHILKLLPQGHERRKIIEILSGNGLRRNEISAMVHIIQGRTDYESCKRFLKYTGHKPIFLLRYLLRPNADLSNVFVLHKLIQYVSDTYHGRRDWLRGEELSGLRGRGPLRSKNPMLNMDPTLFSSTLAMLIQRCLEVESRLCLQVADVAIQYILNLRSWDQHPEKTFSDQCVVFNKTLAALSPRKTIHQTKAYRSFPHIWEAQRKLLTMSATLERPLLLNRRSFFAVQTVLAGQQKNQVESHSSSLHAQSWPPYLTPSDGMDETTEPELNWSRSVQANALAQEAGFDSVELEESLNILQGRAADGTPTIQQRLSRFPDDVTPWVASIRATRDAQEAWGRFLNPPQRWQRPGLKEYAAMFAKLLQPDVRPGTNLYPGDKALNFPVKQLNLSEFGRARLKPPTVSVLYERMLRGGIRPRKGCLNVLVWHAEDLETAHSYLRDSEIDYSILADTSIGDDLDPIKLRKIHMPLFSAYINVLCREHQNKNSLERAIFLSMKRFEADHANRWWAPRVWGMIMKAITEPYQRKKRPLHEQLNLHNQILGFVEARTFLPLSSYLQFCKSLRKMVAGELGRIMSDLEAGRQSVLATLYDSQTHHYGSSPSQDFEEVRRDRRAREQRDLHAINVSVKRMKQHFNYLVHREDEGREILRIHRIDPLDQILARRDPVRAEDAHEHLRTLAFVGEFDEMVNVLTRLAREWSDPDLCKALDECEKIPPMADFTQALCVFRLLAEPMLETRRVDRLRQTIEEAHAGWVWPDDEAVRWYRDMQDGQGTKQLAHVLEWVRYRQRHPGLEAEFDMQLQPPGTLVELKKETPS</sequence>
<feature type="region of interest" description="Disordered" evidence="1">
    <location>
        <begin position="27"/>
        <end position="86"/>
    </location>
</feature>